<feature type="compositionally biased region" description="Basic and acidic residues" evidence="4">
    <location>
        <begin position="302"/>
        <end position="316"/>
    </location>
</feature>
<proteinExistence type="inferred from homology"/>
<gene>
    <name evidence="5" type="ORF">BEMITA_LOCUS6871</name>
</gene>
<evidence type="ECO:0000256" key="2">
    <source>
        <dbReference type="ARBA" id="ARBA00035707"/>
    </source>
</evidence>
<dbReference type="PANTHER" id="PTHR11560">
    <property type="entry name" value="39S RIBOSOMAL PROTEIN L10, MITOCHONDRIAL"/>
    <property type="match status" value="1"/>
</dbReference>
<feature type="compositionally biased region" description="Polar residues" evidence="4">
    <location>
        <begin position="278"/>
        <end position="287"/>
    </location>
</feature>
<feature type="region of interest" description="Disordered" evidence="4">
    <location>
        <begin position="267"/>
        <end position="333"/>
    </location>
</feature>
<evidence type="ECO:0000313" key="6">
    <source>
        <dbReference type="Proteomes" id="UP001152759"/>
    </source>
</evidence>
<dbReference type="Gene3D" id="3.30.70.1730">
    <property type="match status" value="1"/>
</dbReference>
<dbReference type="EMBL" id="OU963865">
    <property type="protein sequence ID" value="CAH0387913.1"/>
    <property type="molecule type" value="Genomic_DNA"/>
</dbReference>
<dbReference type="InterPro" id="IPR047865">
    <property type="entry name" value="Ribosomal_uL10_bac_type"/>
</dbReference>
<evidence type="ECO:0000256" key="1">
    <source>
        <dbReference type="ARBA" id="ARBA00008889"/>
    </source>
</evidence>
<keyword evidence="6" id="KW-1185">Reference proteome</keyword>
<sequence>MVFISRKVVVSPGLNLLNNILKRHGSRRPNTVKPKTPHFERQKYLILSRVLLPPNPEEFLPQSMKCRLKLEKAPKVKEDKPFAVLIGRKIFKMWDEAKMILVFHHNSIKGDEHYNYRVQFHRQQMEYRKYWLSMVRHALKDSRFENVLPIYGYNSSFVCSPEVKLAESLKLLTKMPGLVLLTAIIDNRMLSRAEIERYASIGNITNARSQFVSTLNSAGQSLVTNTSSLQQNLVSLLDLHAKQLSDSSPCPPSPPESSNLIDGAIAGAVQDHSDSKPSEASVQASDSTDSKPSEASVQASDSTEKSSEGESEKSEDSSSSSSDSDSDSDSEKK</sequence>
<reference evidence="5" key="1">
    <citation type="submission" date="2021-12" db="EMBL/GenBank/DDBJ databases">
        <authorList>
            <person name="King R."/>
        </authorList>
    </citation>
    <scope>NUCLEOTIDE SEQUENCE</scope>
</reference>
<comment type="similarity">
    <text evidence="1">Belongs to the universal ribosomal protein uL10 family.</text>
</comment>
<accession>A0A9P0AAZ5</accession>
<dbReference type="SUPFAM" id="SSF160369">
    <property type="entry name" value="Ribosomal protein L10-like"/>
    <property type="match status" value="1"/>
</dbReference>
<evidence type="ECO:0000256" key="4">
    <source>
        <dbReference type="SAM" id="MobiDB-lite"/>
    </source>
</evidence>
<feature type="compositionally biased region" description="Acidic residues" evidence="4">
    <location>
        <begin position="324"/>
        <end position="333"/>
    </location>
</feature>
<dbReference type="KEGG" id="btab:109031203"/>
<dbReference type="InterPro" id="IPR043141">
    <property type="entry name" value="Ribosomal_uL10-like_sf"/>
</dbReference>
<evidence type="ECO:0000256" key="3">
    <source>
        <dbReference type="ARBA" id="ARBA00035716"/>
    </source>
</evidence>
<dbReference type="Proteomes" id="UP001152759">
    <property type="component" value="Chromosome 4"/>
</dbReference>
<dbReference type="AlphaFoldDB" id="A0A9P0AAZ5"/>
<evidence type="ECO:0000313" key="5">
    <source>
        <dbReference type="EMBL" id="CAH0387913.1"/>
    </source>
</evidence>
<name>A0A9P0AAZ5_BEMTA</name>
<protein>
    <recommendedName>
        <fullName evidence="2">Large ribosomal subunit protein uL10m</fullName>
    </recommendedName>
    <alternativeName>
        <fullName evidence="3">39S ribosomal protein L10, mitochondrial</fullName>
    </alternativeName>
</protein>
<organism evidence="5 6">
    <name type="scientific">Bemisia tabaci</name>
    <name type="common">Sweetpotato whitefly</name>
    <name type="synonym">Aleurodes tabaci</name>
    <dbReference type="NCBI Taxonomy" id="7038"/>
    <lineage>
        <taxon>Eukaryota</taxon>
        <taxon>Metazoa</taxon>
        <taxon>Ecdysozoa</taxon>
        <taxon>Arthropoda</taxon>
        <taxon>Hexapoda</taxon>
        <taxon>Insecta</taxon>
        <taxon>Pterygota</taxon>
        <taxon>Neoptera</taxon>
        <taxon>Paraneoptera</taxon>
        <taxon>Hemiptera</taxon>
        <taxon>Sternorrhyncha</taxon>
        <taxon>Aleyrodoidea</taxon>
        <taxon>Aleyrodidae</taxon>
        <taxon>Aleyrodinae</taxon>
        <taxon>Bemisia</taxon>
    </lineage>
</organism>